<dbReference type="InterPro" id="IPR002182">
    <property type="entry name" value="NB-ARC"/>
</dbReference>
<dbReference type="PROSITE" id="PS51755">
    <property type="entry name" value="OMPR_PHOB"/>
    <property type="match status" value="1"/>
</dbReference>
<feature type="domain" description="OmpR/PhoB-type" evidence="7">
    <location>
        <begin position="1"/>
        <end position="99"/>
    </location>
</feature>
<proteinExistence type="inferred from homology"/>
<dbReference type="InterPro" id="IPR001867">
    <property type="entry name" value="OmpR/PhoB-type_DNA-bd"/>
</dbReference>
<gene>
    <name evidence="8" type="ORF">ACFFRH_03030</name>
</gene>
<keyword evidence="9" id="KW-1185">Reference proteome</keyword>
<feature type="repeat" description="TPR" evidence="5">
    <location>
        <begin position="203"/>
        <end position="236"/>
    </location>
</feature>
<name>A0ABV5T5U5_9ACTN</name>
<comment type="similarity">
    <text evidence="1">Belongs to the AfsR/DnrI/RedD regulatory family.</text>
</comment>
<dbReference type="InterPro" id="IPR005158">
    <property type="entry name" value="BTAD"/>
</dbReference>
<dbReference type="Pfam" id="PF03704">
    <property type="entry name" value="BTAD"/>
    <property type="match status" value="1"/>
</dbReference>
<feature type="DNA-binding region" description="OmpR/PhoB-type" evidence="6">
    <location>
        <begin position="1"/>
        <end position="99"/>
    </location>
</feature>
<dbReference type="SMART" id="SM00862">
    <property type="entry name" value="Trans_reg_C"/>
    <property type="match status" value="1"/>
</dbReference>
<dbReference type="Gene3D" id="1.25.40.10">
    <property type="entry name" value="Tetratricopeptide repeat domain"/>
    <property type="match status" value="3"/>
</dbReference>
<dbReference type="Gene3D" id="3.40.50.300">
    <property type="entry name" value="P-loop containing nucleotide triphosphate hydrolases"/>
    <property type="match status" value="1"/>
</dbReference>
<evidence type="ECO:0000256" key="6">
    <source>
        <dbReference type="PROSITE-ProRule" id="PRU01091"/>
    </source>
</evidence>
<dbReference type="RefSeq" id="WP_344750202.1">
    <property type="nucleotide sequence ID" value="NZ_BAAAWW010000222.1"/>
</dbReference>
<protein>
    <submittedName>
        <fullName evidence="8">BTAD domain-containing putative transcriptional regulator</fullName>
    </submittedName>
</protein>
<dbReference type="PANTHER" id="PTHR35807">
    <property type="entry name" value="TRANSCRIPTIONAL REGULATOR REDD-RELATED"/>
    <property type="match status" value="1"/>
</dbReference>
<evidence type="ECO:0000259" key="7">
    <source>
        <dbReference type="PROSITE" id="PS51755"/>
    </source>
</evidence>
<evidence type="ECO:0000256" key="4">
    <source>
        <dbReference type="ARBA" id="ARBA00023163"/>
    </source>
</evidence>
<keyword evidence="5" id="KW-0802">TPR repeat</keyword>
<dbReference type="InterPro" id="IPR027417">
    <property type="entry name" value="P-loop_NTPase"/>
</dbReference>
<feature type="repeat" description="TPR" evidence="5">
    <location>
        <begin position="846"/>
        <end position="879"/>
    </location>
</feature>
<dbReference type="SUPFAM" id="SSF46894">
    <property type="entry name" value="C-terminal effector domain of the bipartite response regulators"/>
    <property type="match status" value="1"/>
</dbReference>
<dbReference type="InterPro" id="IPR016032">
    <property type="entry name" value="Sig_transdc_resp-reg_C-effctor"/>
</dbReference>
<dbReference type="PRINTS" id="PR00364">
    <property type="entry name" value="DISEASERSIST"/>
</dbReference>
<dbReference type="EMBL" id="JBHMBS010000001">
    <property type="protein sequence ID" value="MFB9674450.1"/>
    <property type="molecule type" value="Genomic_DNA"/>
</dbReference>
<dbReference type="CDD" id="cd15831">
    <property type="entry name" value="BTAD"/>
    <property type="match status" value="1"/>
</dbReference>
<dbReference type="Pfam" id="PF13424">
    <property type="entry name" value="TPR_12"/>
    <property type="match status" value="2"/>
</dbReference>
<evidence type="ECO:0000313" key="9">
    <source>
        <dbReference type="Proteomes" id="UP001589610"/>
    </source>
</evidence>
<dbReference type="PANTHER" id="PTHR35807:SF1">
    <property type="entry name" value="TRANSCRIPTIONAL REGULATOR REDD"/>
    <property type="match status" value="1"/>
</dbReference>
<dbReference type="InterPro" id="IPR019734">
    <property type="entry name" value="TPR_rpt"/>
</dbReference>
<dbReference type="Pfam" id="PF00486">
    <property type="entry name" value="Trans_reg_C"/>
    <property type="match status" value="1"/>
</dbReference>
<evidence type="ECO:0000313" key="8">
    <source>
        <dbReference type="EMBL" id="MFB9674450.1"/>
    </source>
</evidence>
<keyword evidence="3 6" id="KW-0238">DNA-binding</keyword>
<comment type="caution">
    <text evidence="8">The sequence shown here is derived from an EMBL/GenBank/DDBJ whole genome shotgun (WGS) entry which is preliminary data.</text>
</comment>
<dbReference type="SMART" id="SM00028">
    <property type="entry name" value="TPR"/>
    <property type="match status" value="7"/>
</dbReference>
<sequence>MNEKKSGTRLRVLGPVDIWRDEHSVSVLGPKQRTLLALLVVRANRVVPHDRLLTALWAGKPPATSRRLLHNYLWSVRRLLGDANALVGTPTGYTLRLRPGDSDLDVFLSETAAGRSAMAAGDPAKASERLGSALALWRGPALDGTQPDFQAVEGAALEELRVTALLDRIDADLVLGRHAELIGELRLLVAEHPLNEGFRGQLMRAFHRIGRTAEALEEFRAARRHFREELGLDPGEELVRLHQSILAGEPVTGSIPAERARISSTAVVPRQLPADIARFTGREESLRRLDLLLSGEPGGASAVVITAITGTPGIGKTALATRWGHRVTDRFPDGQLYVNLHGYSRGQPVTGAQALYQLLRGLGVATDEIPHEVDERASMYRSLLAGRRMLVVLDNAAKAEQVRPLLPGSSLCKVVITSRDSLRGLSVTHDVHSLTLDLLSPGEARTLLGAVLGEDRIRDEPGAVLELARLCGHLPLALRLAAAHLSSRPTLSVADFVTRLLRENRLTALDIEEDPHIGVRAAFETSYRSLPEPARRTFRLLGLHPGPDIGVDEVVALAHSSVDDVRAALDTLIGAHLVQHGIAGRFVVHDLVSLFARERAEADDSEPVRRGALTQLFDWYLHTTKAAMEHVNTDYSGITLVSEPPSHGIPVFDDHDSATRWLDAEYPALISAVNHAAEHEWFGYAWQIAYTLDYFFYLRDRIDDWVTVHQTALSAVRQAGDRHGEGRVLNALGTANMFSGKIERCLDYQRQALDLSRTAGDRKEEAYALGRLGYSLLWAGDFRQAIQNCVRAIELFSRLGDEHGEATVTFTLGIAHLRLGHSLDALRCVERCLAFERKAGNRNDEAYTLKVLGDVHESLGDLTTALDLYQQSIQLNREVGNRRFEANSVNGIGRIRRRQGRHAEALEHHRNALAWAREGGDQYTECEILLDLGTTLLETGDGRAALENQQAALDAALTVKDPYLLGLAHDHLAHALHALGRTDEARSRWKSALDILSPMGVPEAGKIAERMRETTARAM</sequence>
<organism evidence="8 9">
    <name type="scientific">Streptosporangium vulgare</name>
    <dbReference type="NCBI Taxonomy" id="46190"/>
    <lineage>
        <taxon>Bacteria</taxon>
        <taxon>Bacillati</taxon>
        <taxon>Actinomycetota</taxon>
        <taxon>Actinomycetes</taxon>
        <taxon>Streptosporangiales</taxon>
        <taxon>Streptosporangiaceae</taxon>
        <taxon>Streptosporangium</taxon>
    </lineage>
</organism>
<dbReference type="InterPro" id="IPR051677">
    <property type="entry name" value="AfsR-DnrI-RedD_regulator"/>
</dbReference>
<dbReference type="InterPro" id="IPR011990">
    <property type="entry name" value="TPR-like_helical_dom_sf"/>
</dbReference>
<accession>A0ABV5T5U5</accession>
<dbReference type="Proteomes" id="UP001589610">
    <property type="component" value="Unassembled WGS sequence"/>
</dbReference>
<dbReference type="PROSITE" id="PS50005">
    <property type="entry name" value="TPR"/>
    <property type="match status" value="2"/>
</dbReference>
<evidence type="ECO:0000256" key="2">
    <source>
        <dbReference type="ARBA" id="ARBA00023015"/>
    </source>
</evidence>
<evidence type="ECO:0000256" key="1">
    <source>
        <dbReference type="ARBA" id="ARBA00005820"/>
    </source>
</evidence>
<keyword evidence="2" id="KW-0805">Transcription regulation</keyword>
<dbReference type="Pfam" id="PF00931">
    <property type="entry name" value="NB-ARC"/>
    <property type="match status" value="1"/>
</dbReference>
<dbReference type="SMART" id="SM01043">
    <property type="entry name" value="BTAD"/>
    <property type="match status" value="1"/>
</dbReference>
<dbReference type="SUPFAM" id="SSF48452">
    <property type="entry name" value="TPR-like"/>
    <property type="match status" value="3"/>
</dbReference>
<dbReference type="SUPFAM" id="SSF52540">
    <property type="entry name" value="P-loop containing nucleoside triphosphate hydrolases"/>
    <property type="match status" value="1"/>
</dbReference>
<reference evidence="8 9" key="1">
    <citation type="submission" date="2024-09" db="EMBL/GenBank/DDBJ databases">
        <authorList>
            <person name="Sun Q."/>
            <person name="Mori K."/>
        </authorList>
    </citation>
    <scope>NUCLEOTIDE SEQUENCE [LARGE SCALE GENOMIC DNA]</scope>
    <source>
        <strain evidence="8 9">JCM 3028</strain>
    </source>
</reference>
<dbReference type="InterPro" id="IPR036388">
    <property type="entry name" value="WH-like_DNA-bd_sf"/>
</dbReference>
<evidence type="ECO:0000256" key="3">
    <source>
        <dbReference type="ARBA" id="ARBA00023125"/>
    </source>
</evidence>
<evidence type="ECO:0000256" key="5">
    <source>
        <dbReference type="PROSITE-ProRule" id="PRU00339"/>
    </source>
</evidence>
<keyword evidence="4" id="KW-0804">Transcription</keyword>
<dbReference type="Gene3D" id="1.10.10.10">
    <property type="entry name" value="Winged helix-like DNA-binding domain superfamily/Winged helix DNA-binding domain"/>
    <property type="match status" value="1"/>
</dbReference>
<dbReference type="Pfam" id="PF13176">
    <property type="entry name" value="TPR_7"/>
    <property type="match status" value="1"/>
</dbReference>